<evidence type="ECO:0000313" key="4">
    <source>
        <dbReference type="Proteomes" id="UP000297853"/>
    </source>
</evidence>
<feature type="region of interest" description="Disordered" evidence="1">
    <location>
        <begin position="114"/>
        <end position="137"/>
    </location>
</feature>
<evidence type="ECO:0000256" key="1">
    <source>
        <dbReference type="SAM" id="MobiDB-lite"/>
    </source>
</evidence>
<dbReference type="EMBL" id="SOGQ01000057">
    <property type="protein sequence ID" value="TFC97748.1"/>
    <property type="molecule type" value="Genomic_DNA"/>
</dbReference>
<dbReference type="Gene3D" id="6.10.180.30">
    <property type="match status" value="1"/>
</dbReference>
<dbReference type="RefSeq" id="WP_134431330.1">
    <property type="nucleotide sequence ID" value="NZ_SOGQ01000057.1"/>
</dbReference>
<feature type="region of interest" description="Disordered" evidence="1">
    <location>
        <begin position="1"/>
        <end position="60"/>
    </location>
</feature>
<comment type="caution">
    <text evidence="3">The sequence shown here is derived from an EMBL/GenBank/DDBJ whole genome shotgun (WGS) entry which is preliminary data.</text>
</comment>
<gene>
    <name evidence="3" type="ORF">E3T28_11760</name>
</gene>
<feature type="compositionally biased region" description="Basic and acidic residues" evidence="1">
    <location>
        <begin position="114"/>
        <end position="124"/>
    </location>
</feature>
<protein>
    <recommendedName>
        <fullName evidence="2">ParB-like C-terminal domain-containing protein</fullName>
    </recommendedName>
</protein>
<feature type="compositionally biased region" description="Basic and acidic residues" evidence="1">
    <location>
        <begin position="18"/>
        <end position="39"/>
    </location>
</feature>
<organism evidence="3 4">
    <name type="scientific">Cryobacterium sinapicolor</name>
    <dbReference type="NCBI Taxonomy" id="1259236"/>
    <lineage>
        <taxon>Bacteria</taxon>
        <taxon>Bacillati</taxon>
        <taxon>Actinomycetota</taxon>
        <taxon>Actinomycetes</taxon>
        <taxon>Micrococcales</taxon>
        <taxon>Microbacteriaceae</taxon>
        <taxon>Cryobacterium</taxon>
    </lineage>
</organism>
<dbReference type="Proteomes" id="UP000297853">
    <property type="component" value="Unassembled WGS sequence"/>
</dbReference>
<keyword evidence="4" id="KW-1185">Reference proteome</keyword>
<dbReference type="Pfam" id="PF18064">
    <property type="entry name" value="CB_ParB_C"/>
    <property type="match status" value="1"/>
</dbReference>
<name>A0ABY2IZ33_9MICO</name>
<feature type="domain" description="ParB-like C-terminal" evidence="2">
    <location>
        <begin position="81"/>
        <end position="122"/>
    </location>
</feature>
<evidence type="ECO:0000313" key="3">
    <source>
        <dbReference type="EMBL" id="TFC97748.1"/>
    </source>
</evidence>
<accession>A0ABY2IZ33</accession>
<evidence type="ECO:0000259" key="2">
    <source>
        <dbReference type="Pfam" id="PF18064"/>
    </source>
</evidence>
<sequence>MSDETPNRQIGGLKPRAGAHDLSRLQARNRPEPKPETSEQPKTVAYPAAKPSRTPAKKSATVVVDTTARMTTYLSVATRDRARATYRATSHIEGDKSWSDFVERAILAEVERRELSHNAGERYQGDSSPLPAGRPLS</sequence>
<reference evidence="3 4" key="1">
    <citation type="submission" date="2019-03" db="EMBL/GenBank/DDBJ databases">
        <title>Genomics of glacier-inhabiting Cryobacterium strains.</title>
        <authorList>
            <person name="Liu Q."/>
            <person name="Xin Y.-H."/>
        </authorList>
    </citation>
    <scope>NUCLEOTIDE SEQUENCE [LARGE SCALE GENOMIC DNA]</scope>
    <source>
        <strain evidence="3 4">TMT1-23-1</strain>
    </source>
</reference>
<proteinExistence type="predicted"/>
<dbReference type="InterPro" id="IPR040851">
    <property type="entry name" value="ParB-like_C"/>
</dbReference>